<dbReference type="GO" id="GO:0000976">
    <property type="term" value="F:transcription cis-regulatory region binding"/>
    <property type="evidence" value="ECO:0007669"/>
    <property type="project" value="TreeGrafter"/>
</dbReference>
<organism evidence="6 7">
    <name type="scientific">Microbacterium lushaniae</name>
    <dbReference type="NCBI Taxonomy" id="2614639"/>
    <lineage>
        <taxon>Bacteria</taxon>
        <taxon>Bacillati</taxon>
        <taxon>Actinomycetota</taxon>
        <taxon>Actinomycetes</taxon>
        <taxon>Micrococcales</taxon>
        <taxon>Microbacteriaceae</taxon>
        <taxon>Microbacterium</taxon>
    </lineage>
</organism>
<proteinExistence type="predicted"/>
<evidence type="ECO:0000259" key="5">
    <source>
        <dbReference type="PROSITE" id="PS50977"/>
    </source>
</evidence>
<evidence type="ECO:0000256" key="3">
    <source>
        <dbReference type="ARBA" id="ARBA00023163"/>
    </source>
</evidence>
<dbReference type="SUPFAM" id="SSF46689">
    <property type="entry name" value="Homeodomain-like"/>
    <property type="match status" value="1"/>
</dbReference>
<evidence type="ECO:0000256" key="4">
    <source>
        <dbReference type="PROSITE-ProRule" id="PRU00335"/>
    </source>
</evidence>
<dbReference type="Gene3D" id="1.10.357.10">
    <property type="entry name" value="Tetracycline Repressor, domain 2"/>
    <property type="match status" value="1"/>
</dbReference>
<feature type="domain" description="HTH tetR-type" evidence="5">
    <location>
        <begin position="2"/>
        <end position="62"/>
    </location>
</feature>
<dbReference type="GO" id="GO:0003700">
    <property type="term" value="F:DNA-binding transcription factor activity"/>
    <property type="evidence" value="ECO:0007669"/>
    <property type="project" value="TreeGrafter"/>
</dbReference>
<keyword evidence="7" id="KW-1185">Reference proteome</keyword>
<dbReference type="InterPro" id="IPR050109">
    <property type="entry name" value="HTH-type_TetR-like_transc_reg"/>
</dbReference>
<dbReference type="KEGG" id="mlz:F6J85_01825"/>
<dbReference type="AlphaFoldDB" id="A0A5J6L0F8"/>
<dbReference type="Proteomes" id="UP000325516">
    <property type="component" value="Chromosome"/>
</dbReference>
<accession>A0A5J6L0F8</accession>
<dbReference type="PANTHER" id="PTHR30055:SF234">
    <property type="entry name" value="HTH-TYPE TRANSCRIPTIONAL REGULATOR BETI"/>
    <property type="match status" value="1"/>
</dbReference>
<sequence length="195" mass="20984">MSAARDRWLDEGLRVLAEEGAAGLRIDRVAARIGLSKGSFHHHFEGAEGYKRAVLERFERLCIDALENAIAGEGESATGVAPREVLARLTALIQPHDAGLYRPQLEVAVRAWATTDAEARAVQARVDEARVRALQSVWRPLVDSDDRAHAAALLPYLVAVGGAMAMPPIDAEELKGLFELLLPLVPDAPGSAPRG</sequence>
<dbReference type="Pfam" id="PF00440">
    <property type="entry name" value="TetR_N"/>
    <property type="match status" value="1"/>
</dbReference>
<feature type="DNA-binding region" description="H-T-H motif" evidence="4">
    <location>
        <begin position="25"/>
        <end position="44"/>
    </location>
</feature>
<dbReference type="EMBL" id="CP044232">
    <property type="protein sequence ID" value="QEW01959.1"/>
    <property type="molecule type" value="Genomic_DNA"/>
</dbReference>
<evidence type="ECO:0000313" key="6">
    <source>
        <dbReference type="EMBL" id="QEW01959.1"/>
    </source>
</evidence>
<keyword evidence="3" id="KW-0804">Transcription</keyword>
<evidence type="ECO:0000256" key="2">
    <source>
        <dbReference type="ARBA" id="ARBA00023125"/>
    </source>
</evidence>
<dbReference type="RefSeq" id="WP_150923602.1">
    <property type="nucleotide sequence ID" value="NZ_CP044232.1"/>
</dbReference>
<dbReference type="PROSITE" id="PS50977">
    <property type="entry name" value="HTH_TETR_2"/>
    <property type="match status" value="1"/>
</dbReference>
<dbReference type="InterPro" id="IPR009057">
    <property type="entry name" value="Homeodomain-like_sf"/>
</dbReference>
<evidence type="ECO:0000256" key="1">
    <source>
        <dbReference type="ARBA" id="ARBA00023015"/>
    </source>
</evidence>
<dbReference type="PANTHER" id="PTHR30055">
    <property type="entry name" value="HTH-TYPE TRANSCRIPTIONAL REGULATOR RUTR"/>
    <property type="match status" value="1"/>
</dbReference>
<name>A0A5J6L0F8_9MICO</name>
<protein>
    <submittedName>
        <fullName evidence="6">TetR/AcrR family transcriptional regulator</fullName>
    </submittedName>
</protein>
<dbReference type="InterPro" id="IPR001647">
    <property type="entry name" value="HTH_TetR"/>
</dbReference>
<keyword evidence="1" id="KW-0805">Transcription regulation</keyword>
<keyword evidence="2 4" id="KW-0238">DNA-binding</keyword>
<gene>
    <name evidence="6" type="ORF">F6J85_01825</name>
</gene>
<reference evidence="7" key="1">
    <citation type="submission" date="2019-09" db="EMBL/GenBank/DDBJ databases">
        <title>Mumia zhuanghuii sp. nov. isolated from the intestinal contents of plateau pika (Ochotona curzoniae) in the Qinghai-Tibet plateau of China.</title>
        <authorList>
            <person name="Tian Z."/>
        </authorList>
    </citation>
    <scope>NUCLEOTIDE SEQUENCE [LARGE SCALE GENOMIC DNA]</scope>
    <source>
        <strain evidence="7">L-031</strain>
    </source>
</reference>
<evidence type="ECO:0000313" key="7">
    <source>
        <dbReference type="Proteomes" id="UP000325516"/>
    </source>
</evidence>